<organism evidence="5 6">
    <name type="scientific">Lasius niger</name>
    <name type="common">Black garden ant</name>
    <dbReference type="NCBI Taxonomy" id="67767"/>
    <lineage>
        <taxon>Eukaryota</taxon>
        <taxon>Metazoa</taxon>
        <taxon>Ecdysozoa</taxon>
        <taxon>Arthropoda</taxon>
        <taxon>Hexapoda</taxon>
        <taxon>Insecta</taxon>
        <taxon>Pterygota</taxon>
        <taxon>Neoptera</taxon>
        <taxon>Endopterygota</taxon>
        <taxon>Hymenoptera</taxon>
        <taxon>Apocrita</taxon>
        <taxon>Aculeata</taxon>
        <taxon>Formicoidea</taxon>
        <taxon>Formicidae</taxon>
        <taxon>Formicinae</taxon>
        <taxon>Lasius</taxon>
        <taxon>Lasius</taxon>
    </lineage>
</organism>
<feature type="coiled-coil region" evidence="2">
    <location>
        <begin position="427"/>
        <end position="454"/>
    </location>
</feature>
<keyword evidence="6" id="KW-1185">Reference proteome</keyword>
<dbReference type="GO" id="GO:0005737">
    <property type="term" value="C:cytoplasm"/>
    <property type="evidence" value="ECO:0007669"/>
    <property type="project" value="UniProtKB-ARBA"/>
</dbReference>
<evidence type="ECO:0000256" key="2">
    <source>
        <dbReference type="SAM" id="Coils"/>
    </source>
</evidence>
<dbReference type="FunFam" id="1.20.900.10:FF:000003">
    <property type="entry name" value="Rho guanine nucleotide exchange factor 10 like"/>
    <property type="match status" value="1"/>
</dbReference>
<keyword evidence="2" id="KW-0175">Coiled coil</keyword>
<evidence type="ECO:0000259" key="4">
    <source>
        <dbReference type="PROSITE" id="PS50010"/>
    </source>
</evidence>
<sequence length="1293" mass="144414">MEPVSPVSPITTSQQHPLLDYSYAYYQSDSSHFHVAYPTQALLQQQEQRQQQQQQQQQQQLQQQPQQQLQPIRSDPVKRHTYTTCYGTEENIYEEISEISKQCHRALHGSRRSLVAEEVRRVQSRHRRVLGELNLSVEAMLMPTAVDNNEEQIAQEAHETSTEELLPSTSFADDVLSRGCDMDSGFSGSSSASYRSGLGSLRRGMGKTSGTELIDIPRKTKAAMIWKKGWKGWKKLHSFGNSSSSSSCKIIDEPRSRCKSWDDVGPGKMETVSGNARHPSLETSRSNTSTQSARSEDSWCSASDHDISSDDESEKSNISIKIALAECVRSWDKDEKLGDVFVASFSKAIVLDIYSGFINNFSVAMDLAKQESKRKTALADFFKVKQISAHDRLSFFGLMVKPVQRFPQFILFLQDLLKHTPQGHHDRMSLQLALTQLESLAEMLNERKREAEQFQAFKEMLRHVSGKLSHRPLSSTSRYLIREDNVTQLEFNQNGMITKSKRRRLLLLNDLVVCVSVTPRSTEDFSGNERLTLKWTYPVSDIEIQDTSTSPTLSRLLTAGLNKGGSLKSDKSGGECGQATDADSLCVEMNDLMHDYEVMSRISDLVVQLKGRYEQKDEDMVWADSCCLQLVTKQGQMYTFQTENPLVKKDWITELRLAQLALDPNNSPSWEVPEQEQRPSTKMPLFVSSQAVYRSQHQTEVRCGCYYSIENSRSTRRRGRSQNYLWICTGDGISSHITVFGQSTTASATSLKRITTFDLVETRVSAIEFVKGVSNDFTTLASDLVWMGTDSRKIIIYAATEPEKEEEIGNYPVSGPIIEIKYHCDNVFVALGTGLLLLFKRQADGIWALKDPFVISLGNDPVSCLMPINTSVYAACGKKVWVLNATSGDITKSFSAQHEHVGNVRLMAHSGVGLWVALKNSSTVCLYHTETFKHLQDINIASNVLRVAKMNNPLNSCGNTLGVNSQTAVTVTALLACKGLLWVGTNVGISLTIPLPRLEGVPIISGRVNISYHAHFGPITFLLAVHNTKGAMYSTAKNVRVNDDESVPLRTRDVEQKSRDRASLDSSACNNLAKLKQQLTGSPVMLRRKRSKEYECRGSKTLPKGLGAGCGFLSSSISSSQSSGENCDVYGLYGELMYVKDYENENNSGIDPIYETLRRSDPELAAIPNKVSTLDRRLKMKITRPRSLDLSNCSIASRNGPYDLSTTNNSAMQSALETTSASNLKMNGKKNGKTMQQIEQPKRTVLTLMGGRGYVNWRQLHAPSYIDKSSKSTYALKDPNSNDAHIVLWEMKL</sequence>
<dbReference type="InterPro" id="IPR001849">
    <property type="entry name" value="PH_domain"/>
</dbReference>
<name>A0A0J7L1V8_LASNI</name>
<accession>A0A0J7L1V8</accession>
<evidence type="ECO:0000313" key="5">
    <source>
        <dbReference type="EMBL" id="KMQ96661.1"/>
    </source>
</evidence>
<feature type="compositionally biased region" description="Low complexity" evidence="3">
    <location>
        <begin position="187"/>
        <end position="203"/>
    </location>
</feature>
<dbReference type="InterPro" id="IPR011047">
    <property type="entry name" value="Quinoprotein_ADH-like_sf"/>
</dbReference>
<dbReference type="GO" id="GO:0030036">
    <property type="term" value="P:actin cytoskeleton organization"/>
    <property type="evidence" value="ECO:0007669"/>
    <property type="project" value="TreeGrafter"/>
</dbReference>
<dbReference type="Pfam" id="PF00621">
    <property type="entry name" value="RhoGEF"/>
    <property type="match status" value="1"/>
</dbReference>
<dbReference type="InterPro" id="IPR011993">
    <property type="entry name" value="PH-like_dom_sf"/>
</dbReference>
<dbReference type="Pfam" id="PF19057">
    <property type="entry name" value="PH_19"/>
    <property type="match status" value="1"/>
</dbReference>
<dbReference type="EMBL" id="LBMM01001241">
    <property type="protein sequence ID" value="KMQ96661.1"/>
    <property type="molecule type" value="Genomic_DNA"/>
</dbReference>
<dbReference type="Gene3D" id="2.30.29.30">
    <property type="entry name" value="Pleckstrin-homology domain (PH domain)/Phosphotyrosine-binding domain (PTB)"/>
    <property type="match status" value="1"/>
</dbReference>
<dbReference type="Pfam" id="PF19056">
    <property type="entry name" value="WD40_2"/>
    <property type="match status" value="1"/>
</dbReference>
<dbReference type="GO" id="GO:0051496">
    <property type="term" value="P:positive regulation of stress fiber assembly"/>
    <property type="evidence" value="ECO:0007669"/>
    <property type="project" value="TreeGrafter"/>
</dbReference>
<dbReference type="Proteomes" id="UP000036403">
    <property type="component" value="Unassembled WGS sequence"/>
</dbReference>
<dbReference type="SUPFAM" id="SSF50729">
    <property type="entry name" value="PH domain-like"/>
    <property type="match status" value="1"/>
</dbReference>
<dbReference type="InterPro" id="IPR039919">
    <property type="entry name" value="ARHGEF10/ARHGEF17"/>
</dbReference>
<keyword evidence="1" id="KW-0344">Guanine-nucleotide releasing factor</keyword>
<proteinExistence type="predicted"/>
<reference evidence="5 6" key="1">
    <citation type="submission" date="2015-04" db="EMBL/GenBank/DDBJ databases">
        <title>Lasius niger genome sequencing.</title>
        <authorList>
            <person name="Konorov E.A."/>
            <person name="Nikitin M.A."/>
            <person name="Kirill M.V."/>
            <person name="Chang P."/>
        </authorList>
    </citation>
    <scope>NUCLEOTIDE SEQUENCE [LARGE SCALE GENOMIC DNA]</scope>
    <source>
        <tissue evidence="5">Whole</tissue>
    </source>
</reference>
<dbReference type="PROSITE" id="PS50010">
    <property type="entry name" value="DH_2"/>
    <property type="match status" value="1"/>
</dbReference>
<feature type="region of interest" description="Disordered" evidence="3">
    <location>
        <begin position="187"/>
        <end position="207"/>
    </location>
</feature>
<comment type="caution">
    <text evidence="5">The sequence shown here is derived from an EMBL/GenBank/DDBJ whole genome shotgun (WGS) entry which is preliminary data.</text>
</comment>
<dbReference type="SUPFAM" id="SSF50998">
    <property type="entry name" value="Quinoprotein alcohol dehydrogenase-like"/>
    <property type="match status" value="1"/>
</dbReference>
<protein>
    <submittedName>
        <fullName evidence="5">Rho guanine nucleotide exchange factor 10-like protein</fullName>
    </submittedName>
</protein>
<dbReference type="SMART" id="SM00233">
    <property type="entry name" value="PH"/>
    <property type="match status" value="1"/>
</dbReference>
<gene>
    <name evidence="5" type="ORF">RF55_3039</name>
</gene>
<dbReference type="PANTHER" id="PTHR12877:SF7">
    <property type="entry name" value="RHO GUANINE NUCLEOTIDE EXCHANGE FACTOR 10-LIKE PROTEIN"/>
    <property type="match status" value="1"/>
</dbReference>
<feature type="compositionally biased region" description="Polar residues" evidence="3">
    <location>
        <begin position="281"/>
        <end position="293"/>
    </location>
</feature>
<dbReference type="OrthoDB" id="28697at2759"/>
<dbReference type="InterPro" id="IPR035899">
    <property type="entry name" value="DBL_dom_sf"/>
</dbReference>
<dbReference type="STRING" id="67767.A0A0J7L1V8"/>
<dbReference type="PaxDb" id="67767-A0A0J7L1V8"/>
<dbReference type="SUPFAM" id="SSF48065">
    <property type="entry name" value="DBL homology domain (DH-domain)"/>
    <property type="match status" value="1"/>
</dbReference>
<feature type="region of interest" description="Disordered" evidence="3">
    <location>
        <begin position="54"/>
        <end position="76"/>
    </location>
</feature>
<evidence type="ECO:0000256" key="1">
    <source>
        <dbReference type="ARBA" id="ARBA00022658"/>
    </source>
</evidence>
<dbReference type="InterPro" id="IPR000219">
    <property type="entry name" value="DH_dom"/>
</dbReference>
<feature type="domain" description="DH" evidence="4">
    <location>
        <begin position="324"/>
        <end position="447"/>
    </location>
</feature>
<dbReference type="PANTHER" id="PTHR12877">
    <property type="entry name" value="RHO GUANINE NUCLEOTIDE EXCHANGE FACTOR"/>
    <property type="match status" value="1"/>
</dbReference>
<dbReference type="SMART" id="SM00325">
    <property type="entry name" value="RhoGEF"/>
    <property type="match status" value="1"/>
</dbReference>
<feature type="compositionally biased region" description="Low complexity" evidence="3">
    <location>
        <begin position="54"/>
        <end position="70"/>
    </location>
</feature>
<feature type="region of interest" description="Disordered" evidence="3">
    <location>
        <begin position="257"/>
        <end position="312"/>
    </location>
</feature>
<evidence type="ECO:0000256" key="3">
    <source>
        <dbReference type="SAM" id="MobiDB-lite"/>
    </source>
</evidence>
<dbReference type="Gene3D" id="1.20.900.10">
    <property type="entry name" value="Dbl homology (DH) domain"/>
    <property type="match status" value="1"/>
</dbReference>
<evidence type="ECO:0000313" key="6">
    <source>
        <dbReference type="Proteomes" id="UP000036403"/>
    </source>
</evidence>
<dbReference type="GO" id="GO:0005085">
    <property type="term" value="F:guanyl-nucleotide exchange factor activity"/>
    <property type="evidence" value="ECO:0007669"/>
    <property type="project" value="UniProtKB-KW"/>
</dbReference>